<gene>
    <name evidence="2" type="ORF">ABU614_06845</name>
</gene>
<dbReference type="InterPro" id="IPR045942">
    <property type="entry name" value="DUF6362"/>
</dbReference>
<evidence type="ECO:0000313" key="2">
    <source>
        <dbReference type="EMBL" id="XCO76496.1"/>
    </source>
</evidence>
<feature type="domain" description="DUF6362" evidence="1">
    <location>
        <begin position="22"/>
        <end position="118"/>
    </location>
</feature>
<dbReference type="AlphaFoldDB" id="A0AAU8MV63"/>
<evidence type="ECO:0000259" key="1">
    <source>
        <dbReference type="Pfam" id="PF19889"/>
    </source>
</evidence>
<dbReference type="Pfam" id="PF19889">
    <property type="entry name" value="DUF6362"/>
    <property type="match status" value="1"/>
</dbReference>
<organism evidence="2">
    <name type="scientific">Lysobacter firmicutimachus</name>
    <dbReference type="NCBI Taxonomy" id="1792846"/>
    <lineage>
        <taxon>Bacteria</taxon>
        <taxon>Pseudomonadati</taxon>
        <taxon>Pseudomonadota</taxon>
        <taxon>Gammaproteobacteria</taxon>
        <taxon>Lysobacterales</taxon>
        <taxon>Lysobacteraceae</taxon>
        <taxon>Lysobacter</taxon>
    </lineage>
</organism>
<proteinExistence type="predicted"/>
<accession>A0AAU8MV63</accession>
<name>A0AAU8MV63_9GAMM</name>
<protein>
    <submittedName>
        <fullName evidence="2">DUF6362 family protein</fullName>
    </submittedName>
</protein>
<dbReference type="RefSeq" id="WP_363799825.1">
    <property type="nucleotide sequence ID" value="NZ_CP159925.1"/>
</dbReference>
<reference evidence="2" key="1">
    <citation type="submission" date="2024-06" db="EMBL/GenBank/DDBJ databases">
        <authorList>
            <person name="Li S."/>
        </authorList>
    </citation>
    <scope>NUCLEOTIDE SEQUENCE</scope>
    <source>
        <strain evidence="2">SR10</strain>
    </source>
</reference>
<dbReference type="EMBL" id="CP159925">
    <property type="protein sequence ID" value="XCO76496.1"/>
    <property type="molecule type" value="Genomic_DNA"/>
</dbReference>
<sequence length="149" mass="17478">MSTVWTIDRVADRFQEAAITARRLPPARVQGYASFWPDIHRQSWEGYADERIILRFAASPAAIDRFGETVRWLHWLDEEQRRLIWLRAQYVPWREVCNRTGLIRKTAWRRWQHALNLVTVHLNGTLPRFVDEQIGLAARSISSNAGQRG</sequence>